<dbReference type="SUPFAM" id="SSF159941">
    <property type="entry name" value="MM3350-like"/>
    <property type="match status" value="1"/>
</dbReference>
<sequence length="157" mass="18289">MVYRYKATIPGNKIFMREYEMRDSASLYSCHTFLLNDLGFSPDQMVLFRALDKKGKVKKEFGLFDLGDGTMDSVSLLMLDRWGLSTLEYVYDMFKDRSLRLDLISTEEELPKRSYPRLVGERGKNPDQLSDNYDDFEQMLESSDSDTIFEEPANLDD</sequence>
<name>A0A645D551_9ZZZZ</name>
<comment type="caution">
    <text evidence="1">The sequence shown here is derived from an EMBL/GenBank/DDBJ whole genome shotgun (WGS) entry which is preliminary data.</text>
</comment>
<reference evidence="1" key="1">
    <citation type="submission" date="2019-08" db="EMBL/GenBank/DDBJ databases">
        <authorList>
            <person name="Kucharzyk K."/>
            <person name="Murdoch R.W."/>
            <person name="Higgins S."/>
            <person name="Loffler F."/>
        </authorList>
    </citation>
    <scope>NUCLEOTIDE SEQUENCE</scope>
</reference>
<evidence type="ECO:0000313" key="1">
    <source>
        <dbReference type="EMBL" id="MPM84349.1"/>
    </source>
</evidence>
<dbReference type="EMBL" id="VSSQ01032917">
    <property type="protein sequence ID" value="MPM84349.1"/>
    <property type="molecule type" value="Genomic_DNA"/>
</dbReference>
<dbReference type="InterPro" id="IPR024047">
    <property type="entry name" value="MM3350-like_sf"/>
</dbReference>
<accession>A0A645D551</accession>
<proteinExistence type="predicted"/>
<gene>
    <name evidence="1" type="ORF">SDC9_131420</name>
</gene>
<dbReference type="Gene3D" id="3.10.290.30">
    <property type="entry name" value="MM3350-like"/>
    <property type="match status" value="1"/>
</dbReference>
<organism evidence="1">
    <name type="scientific">bioreactor metagenome</name>
    <dbReference type="NCBI Taxonomy" id="1076179"/>
    <lineage>
        <taxon>unclassified sequences</taxon>
        <taxon>metagenomes</taxon>
        <taxon>ecological metagenomes</taxon>
    </lineage>
</organism>
<protein>
    <submittedName>
        <fullName evidence="1">Uncharacterized protein</fullName>
    </submittedName>
</protein>
<dbReference type="AlphaFoldDB" id="A0A645D551"/>